<dbReference type="Proteomes" id="UP001283361">
    <property type="component" value="Unassembled WGS sequence"/>
</dbReference>
<protein>
    <submittedName>
        <fullName evidence="2">Uncharacterized protein</fullName>
    </submittedName>
</protein>
<feature type="region of interest" description="Disordered" evidence="1">
    <location>
        <begin position="57"/>
        <end position="90"/>
    </location>
</feature>
<feature type="region of interest" description="Disordered" evidence="1">
    <location>
        <begin position="115"/>
        <end position="145"/>
    </location>
</feature>
<evidence type="ECO:0000313" key="2">
    <source>
        <dbReference type="EMBL" id="KAK3773853.1"/>
    </source>
</evidence>
<dbReference type="EMBL" id="JAWDGP010003499">
    <property type="protein sequence ID" value="KAK3773853.1"/>
    <property type="molecule type" value="Genomic_DNA"/>
</dbReference>
<evidence type="ECO:0000256" key="1">
    <source>
        <dbReference type="SAM" id="MobiDB-lite"/>
    </source>
</evidence>
<accession>A0AAE0ZR91</accession>
<name>A0AAE0ZR91_9GAST</name>
<comment type="caution">
    <text evidence="2">The sequence shown here is derived from an EMBL/GenBank/DDBJ whole genome shotgun (WGS) entry which is preliminary data.</text>
</comment>
<organism evidence="2 3">
    <name type="scientific">Elysia crispata</name>
    <name type="common">lettuce slug</name>
    <dbReference type="NCBI Taxonomy" id="231223"/>
    <lineage>
        <taxon>Eukaryota</taxon>
        <taxon>Metazoa</taxon>
        <taxon>Spiralia</taxon>
        <taxon>Lophotrochozoa</taxon>
        <taxon>Mollusca</taxon>
        <taxon>Gastropoda</taxon>
        <taxon>Heterobranchia</taxon>
        <taxon>Euthyneura</taxon>
        <taxon>Panpulmonata</taxon>
        <taxon>Sacoglossa</taxon>
        <taxon>Placobranchoidea</taxon>
        <taxon>Plakobranchidae</taxon>
        <taxon>Elysia</taxon>
    </lineage>
</organism>
<evidence type="ECO:0000313" key="3">
    <source>
        <dbReference type="Proteomes" id="UP001283361"/>
    </source>
</evidence>
<keyword evidence="3" id="KW-1185">Reference proteome</keyword>
<gene>
    <name evidence="2" type="ORF">RRG08_057900</name>
</gene>
<proteinExistence type="predicted"/>
<sequence>MVTISARDPGRDDNGLNNTLTLRCLSPPAMDLAVENLLFSQHARPVAGAALAILPEQGREPERLGQTWRRRAGKPRDSVRPGGGGQGAENLLFSQHARPVAGAALAILPEQGREAERLGQTWRRRTGKPRDSVRPRGGGQGGENLLFSQHARPVAGAALAILPDQGREAEILGQTWRRRSRGRELVIPPACSALGWGGSSHST</sequence>
<reference evidence="2" key="1">
    <citation type="journal article" date="2023" name="G3 (Bethesda)">
        <title>A reference genome for the long-term kleptoplast-retaining sea slug Elysia crispata morphotype clarki.</title>
        <authorList>
            <person name="Eastman K.E."/>
            <person name="Pendleton A.L."/>
            <person name="Shaikh M.A."/>
            <person name="Suttiyut T."/>
            <person name="Ogas R."/>
            <person name="Tomko P."/>
            <person name="Gavelis G."/>
            <person name="Widhalm J.R."/>
            <person name="Wisecaver J.H."/>
        </authorList>
    </citation>
    <scope>NUCLEOTIDE SEQUENCE</scope>
    <source>
        <strain evidence="2">ECLA1</strain>
    </source>
</reference>
<dbReference type="AlphaFoldDB" id="A0AAE0ZR91"/>